<protein>
    <recommendedName>
        <fullName evidence="1">Sensor histidine kinase NatK-like C-terminal domain-containing protein</fullName>
    </recommendedName>
</protein>
<evidence type="ECO:0000259" key="1">
    <source>
        <dbReference type="Pfam" id="PF14501"/>
    </source>
</evidence>
<dbReference type="InterPro" id="IPR032834">
    <property type="entry name" value="NatK-like_C"/>
</dbReference>
<evidence type="ECO:0000313" key="2">
    <source>
        <dbReference type="EMBL" id="OUQ09913.1"/>
    </source>
</evidence>
<dbReference type="Proteomes" id="UP000196074">
    <property type="component" value="Unassembled WGS sequence"/>
</dbReference>
<organism evidence="2 3">
    <name type="scientific">Enterococcus cecorum</name>
    <dbReference type="NCBI Taxonomy" id="44008"/>
    <lineage>
        <taxon>Bacteria</taxon>
        <taxon>Bacillati</taxon>
        <taxon>Bacillota</taxon>
        <taxon>Bacilli</taxon>
        <taxon>Lactobacillales</taxon>
        <taxon>Enterococcaceae</taxon>
        <taxon>Enterococcus</taxon>
    </lineage>
</organism>
<gene>
    <name evidence="2" type="ORF">B5E88_08455</name>
</gene>
<feature type="domain" description="Sensor histidine kinase NatK-like C-terminal" evidence="1">
    <location>
        <begin position="2"/>
        <end position="73"/>
    </location>
</feature>
<name>A0A1Y4R072_9ENTE</name>
<dbReference type="AlphaFoldDB" id="A0A1Y4R072"/>
<evidence type="ECO:0000313" key="3">
    <source>
        <dbReference type="Proteomes" id="UP000196074"/>
    </source>
</evidence>
<reference evidence="3" key="1">
    <citation type="submission" date="2017-04" db="EMBL/GenBank/DDBJ databases">
        <title>Function of individual gut microbiota members based on whole genome sequencing of pure cultures obtained from chicken caecum.</title>
        <authorList>
            <person name="Medvecky M."/>
            <person name="Cejkova D."/>
            <person name="Polansky O."/>
            <person name="Karasova D."/>
            <person name="Kubasova T."/>
            <person name="Cizek A."/>
            <person name="Rychlik I."/>
        </authorList>
    </citation>
    <scope>NUCLEOTIDE SEQUENCE [LARGE SCALE GENOMIC DNA]</scope>
    <source>
        <strain evidence="3">An144</strain>
    </source>
</reference>
<accession>A0A1Y4R072</accession>
<dbReference type="EMBL" id="NFLC01000015">
    <property type="protein sequence ID" value="OUQ09913.1"/>
    <property type="molecule type" value="Genomic_DNA"/>
</dbReference>
<sequence>MSCSIKNQQFIFVVKNKVSNEISIENGLIKSQKADEKNHGLGLKNVRDAVERSKGIFDINVKNQQFIARVVLPLD</sequence>
<dbReference type="Pfam" id="PF14501">
    <property type="entry name" value="HATPase_c_5"/>
    <property type="match status" value="1"/>
</dbReference>
<proteinExistence type="predicted"/>
<comment type="caution">
    <text evidence="2">The sequence shown here is derived from an EMBL/GenBank/DDBJ whole genome shotgun (WGS) entry which is preliminary data.</text>
</comment>